<dbReference type="Gene3D" id="3.40.640.10">
    <property type="entry name" value="Type I PLP-dependent aspartate aminotransferase-like (Major domain)"/>
    <property type="match status" value="1"/>
</dbReference>
<keyword evidence="7" id="KW-1185">Reference proteome</keyword>
<evidence type="ECO:0000256" key="4">
    <source>
        <dbReference type="ARBA" id="ARBA00022898"/>
    </source>
</evidence>
<dbReference type="InterPro" id="IPR015424">
    <property type="entry name" value="PyrdxlP-dep_Trfase"/>
</dbReference>
<dbReference type="RefSeq" id="WP_189680811.1">
    <property type="nucleotide sequence ID" value="NZ_BNCJ01000008.1"/>
</dbReference>
<comment type="similarity">
    <text evidence="2">Belongs to the threonine aldolase family.</text>
</comment>
<dbReference type="InterPro" id="IPR015421">
    <property type="entry name" value="PyrdxlP-dep_Trfase_major"/>
</dbReference>
<reference evidence="6" key="1">
    <citation type="journal article" date="2014" name="Int. J. Syst. Evol. Microbiol.">
        <title>Complete genome sequence of Corynebacterium casei LMG S-19264T (=DSM 44701T), isolated from a smear-ripened cheese.</title>
        <authorList>
            <consortium name="US DOE Joint Genome Institute (JGI-PGF)"/>
            <person name="Walter F."/>
            <person name="Albersmeier A."/>
            <person name="Kalinowski J."/>
            <person name="Ruckert C."/>
        </authorList>
    </citation>
    <scope>NUCLEOTIDE SEQUENCE</scope>
    <source>
        <strain evidence="6">KCTC 42650</strain>
    </source>
</reference>
<organism evidence="6 7">
    <name type="scientific">Seohaeicola zhoushanensis</name>
    <dbReference type="NCBI Taxonomy" id="1569283"/>
    <lineage>
        <taxon>Bacteria</taxon>
        <taxon>Pseudomonadati</taxon>
        <taxon>Pseudomonadota</taxon>
        <taxon>Alphaproteobacteria</taxon>
        <taxon>Rhodobacterales</taxon>
        <taxon>Roseobacteraceae</taxon>
        <taxon>Seohaeicola</taxon>
    </lineage>
</organism>
<dbReference type="AlphaFoldDB" id="A0A8J3GZK1"/>
<evidence type="ECO:0000259" key="5">
    <source>
        <dbReference type="Pfam" id="PF01212"/>
    </source>
</evidence>
<proteinExistence type="inferred from homology"/>
<dbReference type="GO" id="GO:0006520">
    <property type="term" value="P:amino acid metabolic process"/>
    <property type="evidence" value="ECO:0007669"/>
    <property type="project" value="InterPro"/>
</dbReference>
<dbReference type="GO" id="GO:0016829">
    <property type="term" value="F:lyase activity"/>
    <property type="evidence" value="ECO:0007669"/>
    <property type="project" value="InterPro"/>
</dbReference>
<sequence>MTFQDTVTTEPTLFFASDNGAPVHPKVMQAMADANRGMAMPYGNDPLTAAAARQIRDLFEAPEAAVHFVGSGTAANALSLALLSPAWGGVYCHPLAHINNDECGAPEFFTAGAKLLPVPGAEGRIDPDALRATLAGMSTSVHTVQGAALSLTNLTEIGTAYEAAQVAALAGIARAAGLGVHLDGSRLANALAASGASPAEMTWKAGIDVLSLGGAKGGMMNAEAVVIFDPAMAREFELRRKRAGQLTSKMRFHAAQFHGWLDEGLWLDLGRHANAMAERMRQGLGPDRLLAAGTGNIVFADIPEAAQDRLRARGALFYNSRTVRTSEGRPACRMVCSWATHPVDVDAFLEAVG</sequence>
<keyword evidence="4" id="KW-0663">Pyridoxal phosphate</keyword>
<comment type="caution">
    <text evidence="6">The sequence shown here is derived from an EMBL/GenBank/DDBJ whole genome shotgun (WGS) entry which is preliminary data.</text>
</comment>
<dbReference type="PANTHER" id="PTHR48097:SF5">
    <property type="entry name" value="LOW SPECIFICITY L-THREONINE ALDOLASE"/>
    <property type="match status" value="1"/>
</dbReference>
<evidence type="ECO:0000256" key="1">
    <source>
        <dbReference type="ARBA" id="ARBA00001933"/>
    </source>
</evidence>
<dbReference type="PANTHER" id="PTHR48097">
    <property type="entry name" value="L-THREONINE ALDOLASE-RELATED"/>
    <property type="match status" value="1"/>
</dbReference>
<gene>
    <name evidence="6" type="ORF">GCM10017056_28990</name>
</gene>
<accession>A0A8J3GZK1</accession>
<feature type="domain" description="Aromatic amino acid beta-eliminating lyase/threonine aldolase" evidence="5">
    <location>
        <begin position="15"/>
        <end position="284"/>
    </location>
</feature>
<dbReference type="EMBL" id="BNCJ01000008">
    <property type="protein sequence ID" value="GHF55682.1"/>
    <property type="molecule type" value="Genomic_DNA"/>
</dbReference>
<dbReference type="Gene3D" id="3.90.1150.10">
    <property type="entry name" value="Aspartate Aminotransferase, domain 1"/>
    <property type="match status" value="1"/>
</dbReference>
<dbReference type="SUPFAM" id="SSF53383">
    <property type="entry name" value="PLP-dependent transferases"/>
    <property type="match status" value="1"/>
</dbReference>
<comment type="subunit">
    <text evidence="3">Homotetramer.</text>
</comment>
<evidence type="ECO:0000313" key="7">
    <source>
        <dbReference type="Proteomes" id="UP000626220"/>
    </source>
</evidence>
<dbReference type="InterPro" id="IPR001597">
    <property type="entry name" value="ArAA_b-elim_lyase/Thr_aldolase"/>
</dbReference>
<evidence type="ECO:0000256" key="3">
    <source>
        <dbReference type="ARBA" id="ARBA00011881"/>
    </source>
</evidence>
<dbReference type="Proteomes" id="UP000626220">
    <property type="component" value="Unassembled WGS sequence"/>
</dbReference>
<reference evidence="6" key="2">
    <citation type="submission" date="2020-09" db="EMBL/GenBank/DDBJ databases">
        <authorList>
            <person name="Sun Q."/>
            <person name="Kim S."/>
        </authorList>
    </citation>
    <scope>NUCLEOTIDE SEQUENCE</scope>
    <source>
        <strain evidence="6">KCTC 42650</strain>
    </source>
</reference>
<name>A0A8J3GZK1_9RHOB</name>
<comment type="cofactor">
    <cofactor evidence="1">
        <name>pyridoxal 5'-phosphate</name>
        <dbReference type="ChEBI" id="CHEBI:597326"/>
    </cofactor>
</comment>
<evidence type="ECO:0000313" key="6">
    <source>
        <dbReference type="EMBL" id="GHF55682.1"/>
    </source>
</evidence>
<dbReference type="Pfam" id="PF01212">
    <property type="entry name" value="Beta_elim_lyase"/>
    <property type="match status" value="1"/>
</dbReference>
<dbReference type="InterPro" id="IPR015422">
    <property type="entry name" value="PyrdxlP-dep_Trfase_small"/>
</dbReference>
<evidence type="ECO:0000256" key="2">
    <source>
        <dbReference type="ARBA" id="ARBA00006966"/>
    </source>
</evidence>
<protein>
    <submittedName>
        <fullName evidence="6">L-threonine aldolase</fullName>
    </submittedName>
</protein>